<evidence type="ECO:0000256" key="3">
    <source>
        <dbReference type="ARBA" id="ARBA00012584"/>
    </source>
</evidence>
<evidence type="ECO:0000313" key="9">
    <source>
        <dbReference type="EMBL" id="KAL1567213.1"/>
    </source>
</evidence>
<keyword evidence="5" id="KW-0963">Cytoplasm</keyword>
<evidence type="ECO:0000256" key="7">
    <source>
        <dbReference type="ARBA" id="ARBA00048366"/>
    </source>
</evidence>
<dbReference type="PANTHER" id="PTHR17490:SF10">
    <property type="entry name" value="THREONYLCARBAMOYL-AMP SYNTHASE"/>
    <property type="match status" value="1"/>
</dbReference>
<name>A0ABD1IHD6_SALDI</name>
<dbReference type="Pfam" id="PF01300">
    <property type="entry name" value="Sua5_yciO_yrdC"/>
    <property type="match status" value="1"/>
</dbReference>
<dbReference type="EC" id="2.7.7.87" evidence="3"/>
<evidence type="ECO:0000256" key="1">
    <source>
        <dbReference type="ARBA" id="ARBA00004496"/>
    </source>
</evidence>
<evidence type="ECO:0000256" key="6">
    <source>
        <dbReference type="ARBA" id="ARBA00022679"/>
    </source>
</evidence>
<accession>A0ABD1IHD6</accession>
<comment type="caution">
    <text evidence="9">The sequence shown here is derived from an EMBL/GenBank/DDBJ whole genome shotgun (WGS) entry which is preliminary data.</text>
</comment>
<feature type="domain" description="YrdC-like" evidence="8">
    <location>
        <begin position="121"/>
        <end position="305"/>
    </location>
</feature>
<dbReference type="GO" id="GO:0061710">
    <property type="term" value="F:L-threonylcarbamoyladenylate synthase"/>
    <property type="evidence" value="ECO:0007669"/>
    <property type="project" value="UniProtKB-EC"/>
</dbReference>
<evidence type="ECO:0000256" key="5">
    <source>
        <dbReference type="ARBA" id="ARBA00022490"/>
    </source>
</evidence>
<dbReference type="InterPro" id="IPR017945">
    <property type="entry name" value="DHBP_synth_RibB-like_a/b_dom"/>
</dbReference>
<keyword evidence="10" id="KW-1185">Reference proteome</keyword>
<dbReference type="PROSITE" id="PS51163">
    <property type="entry name" value="YRDC"/>
    <property type="match status" value="1"/>
</dbReference>
<comment type="catalytic activity">
    <reaction evidence="7">
        <text>L-threonine + hydrogencarbonate + ATP = L-threonylcarbamoyladenylate + diphosphate + H2O</text>
        <dbReference type="Rhea" id="RHEA:36407"/>
        <dbReference type="ChEBI" id="CHEBI:15377"/>
        <dbReference type="ChEBI" id="CHEBI:17544"/>
        <dbReference type="ChEBI" id="CHEBI:30616"/>
        <dbReference type="ChEBI" id="CHEBI:33019"/>
        <dbReference type="ChEBI" id="CHEBI:57926"/>
        <dbReference type="ChEBI" id="CHEBI:73682"/>
        <dbReference type="EC" id="2.7.7.87"/>
    </reaction>
</comment>
<evidence type="ECO:0000313" key="10">
    <source>
        <dbReference type="Proteomes" id="UP001567538"/>
    </source>
</evidence>
<dbReference type="Gene3D" id="3.90.870.10">
    <property type="entry name" value="DHBP synthase"/>
    <property type="match status" value="1"/>
</dbReference>
<dbReference type="Proteomes" id="UP001567538">
    <property type="component" value="Unassembled WGS sequence"/>
</dbReference>
<comment type="subcellular location">
    <subcellularLocation>
        <location evidence="1">Cytoplasm</location>
    </subcellularLocation>
</comment>
<evidence type="ECO:0000256" key="4">
    <source>
        <dbReference type="ARBA" id="ARBA00015492"/>
    </source>
</evidence>
<protein>
    <recommendedName>
        <fullName evidence="4">Threonylcarbamoyl-AMP synthase</fullName>
        <ecNumber evidence="3">2.7.7.87</ecNumber>
    </recommendedName>
</protein>
<evidence type="ECO:0000256" key="2">
    <source>
        <dbReference type="ARBA" id="ARBA00007663"/>
    </source>
</evidence>
<proteinExistence type="inferred from homology"/>
<dbReference type="InterPro" id="IPR006070">
    <property type="entry name" value="Sua5-like_dom"/>
</dbReference>
<sequence>MGRRWDRPWHLPRSRSRDRPWHLPRDYEKLHKADAGAHRVGKFSIKVYLNVKQPQARNLMRLTVPTKFADPQSPPLLFASLFQRSSPKGVRRLTIATANRMAWGSEKCDEHSTTGLVRPATDYAGEAIQAVKTGKVIFVPTDTLYGFACDACSMEAVHRIYEIKGRKHTSPLAICVGDVQDIQLVVRRGDSSILEKSLNPGLDSIGVRSVSLFHVHHIENFEQKKPRDKKENWGWQRYAGNVLGSGEICGGDGAAEKLMVVAIRAEEGQRCDIEQTKKRRIPSLPSGLTDRRERRWGWAVARGRTRRRNLANPNRKGSVMAASPLSEAALRTEKKTAKWGDDDCKIWRIKNVEKNYRRRKTAIEIGKTVDYERGGEKRET</sequence>
<dbReference type="InterPro" id="IPR050156">
    <property type="entry name" value="TC-AMP_synthase_SUA5"/>
</dbReference>
<dbReference type="GO" id="GO:0005737">
    <property type="term" value="C:cytoplasm"/>
    <property type="evidence" value="ECO:0007669"/>
    <property type="project" value="UniProtKB-SubCell"/>
</dbReference>
<evidence type="ECO:0000259" key="8">
    <source>
        <dbReference type="PROSITE" id="PS51163"/>
    </source>
</evidence>
<dbReference type="PANTHER" id="PTHR17490">
    <property type="entry name" value="SUA5"/>
    <property type="match status" value="1"/>
</dbReference>
<dbReference type="EMBL" id="JBEAFC010000002">
    <property type="protein sequence ID" value="KAL1567213.1"/>
    <property type="molecule type" value="Genomic_DNA"/>
</dbReference>
<comment type="similarity">
    <text evidence="2">Belongs to the SUA5 family.</text>
</comment>
<dbReference type="SUPFAM" id="SSF55821">
    <property type="entry name" value="YrdC/RibB"/>
    <property type="match status" value="1"/>
</dbReference>
<dbReference type="AlphaFoldDB" id="A0ABD1IHD6"/>
<keyword evidence="6" id="KW-0808">Transferase</keyword>
<gene>
    <name evidence="9" type="ORF">AAHA92_02716</name>
</gene>
<reference evidence="9 10" key="1">
    <citation type="submission" date="2024-06" db="EMBL/GenBank/DDBJ databases">
        <title>A chromosome level genome sequence of Diviner's sage (Salvia divinorum).</title>
        <authorList>
            <person name="Ford S.A."/>
            <person name="Ro D.-K."/>
            <person name="Ness R.W."/>
            <person name="Phillips M.A."/>
        </authorList>
    </citation>
    <scope>NUCLEOTIDE SEQUENCE [LARGE SCALE GENOMIC DNA]</scope>
    <source>
        <strain evidence="9">SAF-2024a</strain>
        <tissue evidence="9">Leaf</tissue>
    </source>
</reference>
<organism evidence="9 10">
    <name type="scientific">Salvia divinorum</name>
    <name type="common">Maria pastora</name>
    <name type="synonym">Diviner's sage</name>
    <dbReference type="NCBI Taxonomy" id="28513"/>
    <lineage>
        <taxon>Eukaryota</taxon>
        <taxon>Viridiplantae</taxon>
        <taxon>Streptophyta</taxon>
        <taxon>Embryophyta</taxon>
        <taxon>Tracheophyta</taxon>
        <taxon>Spermatophyta</taxon>
        <taxon>Magnoliopsida</taxon>
        <taxon>eudicotyledons</taxon>
        <taxon>Gunneridae</taxon>
        <taxon>Pentapetalae</taxon>
        <taxon>asterids</taxon>
        <taxon>lamiids</taxon>
        <taxon>Lamiales</taxon>
        <taxon>Lamiaceae</taxon>
        <taxon>Nepetoideae</taxon>
        <taxon>Mentheae</taxon>
        <taxon>Salviinae</taxon>
        <taxon>Salvia</taxon>
        <taxon>Salvia subgen. Calosphace</taxon>
    </lineage>
</organism>